<dbReference type="Proteomes" id="UP000008068">
    <property type="component" value="Unassembled WGS sequence"/>
</dbReference>
<accession>G0MW51</accession>
<keyword evidence="4" id="KW-0862">Zinc</keyword>
<reference evidence="8" key="1">
    <citation type="submission" date="2011-07" db="EMBL/GenBank/DDBJ databases">
        <authorList>
            <consortium name="Caenorhabditis brenneri Sequencing and Analysis Consortium"/>
            <person name="Wilson R.K."/>
        </authorList>
    </citation>
    <scope>NUCLEOTIDE SEQUENCE [LARGE SCALE GENOMIC DNA]</scope>
    <source>
        <strain evidence="8">PB2801</strain>
    </source>
</reference>
<organism evidence="8">
    <name type="scientific">Caenorhabditis brenneri</name>
    <name type="common">Nematode worm</name>
    <dbReference type="NCBI Taxonomy" id="135651"/>
    <lineage>
        <taxon>Eukaryota</taxon>
        <taxon>Metazoa</taxon>
        <taxon>Ecdysozoa</taxon>
        <taxon>Nematoda</taxon>
        <taxon>Chromadorea</taxon>
        <taxon>Rhabditida</taxon>
        <taxon>Rhabditina</taxon>
        <taxon>Rhabditomorpha</taxon>
        <taxon>Rhabditoidea</taxon>
        <taxon>Rhabditidae</taxon>
        <taxon>Peloderinae</taxon>
        <taxon>Caenorhabditis</taxon>
    </lineage>
</organism>
<gene>
    <name evidence="7" type="ORF">CAEBREN_20682</name>
</gene>
<dbReference type="SMART" id="SM00401">
    <property type="entry name" value="ZnF_GATA"/>
    <property type="match status" value="1"/>
</dbReference>
<dbReference type="OMA" id="TTNSCKW"/>
<evidence type="ECO:0000256" key="3">
    <source>
        <dbReference type="ARBA" id="ARBA00023242"/>
    </source>
</evidence>
<dbReference type="AlphaFoldDB" id="G0MW51"/>
<keyword evidence="3" id="KW-0539">Nucleus</keyword>
<dbReference type="InterPro" id="IPR013088">
    <property type="entry name" value="Znf_NHR/GATA"/>
</dbReference>
<dbReference type="EMBL" id="GL379816">
    <property type="protein sequence ID" value="EGT45903.1"/>
    <property type="molecule type" value="Genomic_DNA"/>
</dbReference>
<dbReference type="FunCoup" id="G0MW51">
    <property type="interactions" value="316"/>
</dbReference>
<evidence type="ECO:0000313" key="8">
    <source>
        <dbReference type="Proteomes" id="UP000008068"/>
    </source>
</evidence>
<feature type="region of interest" description="Disordered" evidence="5">
    <location>
        <begin position="86"/>
        <end position="108"/>
    </location>
</feature>
<dbReference type="CDD" id="cd00202">
    <property type="entry name" value="ZnF_GATA"/>
    <property type="match status" value="1"/>
</dbReference>
<dbReference type="GO" id="GO:0006355">
    <property type="term" value="P:regulation of DNA-templated transcription"/>
    <property type="evidence" value="ECO:0007669"/>
    <property type="project" value="InterPro"/>
</dbReference>
<feature type="domain" description="GATA-type" evidence="6">
    <location>
        <begin position="116"/>
        <end position="159"/>
    </location>
</feature>
<dbReference type="OrthoDB" id="5906809at2759"/>
<evidence type="ECO:0000313" key="7">
    <source>
        <dbReference type="EMBL" id="EGT45903.1"/>
    </source>
</evidence>
<dbReference type="eggNOG" id="KOG1601">
    <property type="taxonomic scope" value="Eukaryota"/>
</dbReference>
<proteinExistence type="predicted"/>
<name>G0MW51_CAEBE</name>
<keyword evidence="1" id="KW-0805">Transcription regulation</keyword>
<dbReference type="InterPro" id="IPR000679">
    <property type="entry name" value="Znf_GATA"/>
</dbReference>
<evidence type="ECO:0000256" key="1">
    <source>
        <dbReference type="ARBA" id="ARBA00023015"/>
    </source>
</evidence>
<dbReference type="Gene3D" id="3.30.50.10">
    <property type="entry name" value="Erythroid Transcription Factor GATA-1, subunit A"/>
    <property type="match status" value="1"/>
</dbReference>
<dbReference type="STRING" id="135651.G0MW51"/>
<evidence type="ECO:0000256" key="2">
    <source>
        <dbReference type="ARBA" id="ARBA00023163"/>
    </source>
</evidence>
<keyword evidence="4" id="KW-0863">Zinc-finger</keyword>
<dbReference type="Pfam" id="PF00320">
    <property type="entry name" value="GATA"/>
    <property type="match status" value="1"/>
</dbReference>
<keyword evidence="4" id="KW-0479">Metal-binding</keyword>
<keyword evidence="2" id="KW-0804">Transcription</keyword>
<dbReference type="SUPFAM" id="SSF57716">
    <property type="entry name" value="Glucocorticoid receptor-like (DNA-binding domain)"/>
    <property type="match status" value="1"/>
</dbReference>
<dbReference type="PROSITE" id="PS50114">
    <property type="entry name" value="GATA_ZN_FINGER_2"/>
    <property type="match status" value="1"/>
</dbReference>
<keyword evidence="8" id="KW-1185">Reference proteome</keyword>
<dbReference type="GO" id="GO:0008270">
    <property type="term" value="F:zinc ion binding"/>
    <property type="evidence" value="ECO:0007669"/>
    <property type="project" value="UniProtKB-KW"/>
</dbReference>
<sequence>MDSVPGPSSPQYWDPSIPYGWDANLSPTTPYSYLPYYSTDYSTDLQAYDPTMYSSTSGYMNFNPTQDQNFCNHYATYYPAAIPSGSSSGSSTPSTTPPTLTASAKPTSTKITKVKPTPTRTCSNCFTTNSCKWKDVKSKSNILCNTCFIYKRRNGEDRPAKAITAHQTMQMHLNK</sequence>
<protein>
    <recommendedName>
        <fullName evidence="6">GATA-type domain-containing protein</fullName>
    </recommendedName>
</protein>
<evidence type="ECO:0000259" key="6">
    <source>
        <dbReference type="PROSITE" id="PS50114"/>
    </source>
</evidence>
<dbReference type="HOGENOM" id="CLU_1519177_0_0_1"/>
<dbReference type="GO" id="GO:0043565">
    <property type="term" value="F:sequence-specific DNA binding"/>
    <property type="evidence" value="ECO:0007669"/>
    <property type="project" value="InterPro"/>
</dbReference>
<dbReference type="InParanoid" id="G0MW51"/>
<evidence type="ECO:0000256" key="5">
    <source>
        <dbReference type="SAM" id="MobiDB-lite"/>
    </source>
</evidence>
<evidence type="ECO:0000256" key="4">
    <source>
        <dbReference type="PROSITE-ProRule" id="PRU00094"/>
    </source>
</evidence>